<organism evidence="1 2">
    <name type="scientific">Nostoc azollae (strain 0708)</name>
    <name type="common">Anabaena azollae (strain 0708)</name>
    <dbReference type="NCBI Taxonomy" id="551115"/>
    <lineage>
        <taxon>Bacteria</taxon>
        <taxon>Bacillati</taxon>
        <taxon>Cyanobacteriota</taxon>
        <taxon>Cyanophyceae</taxon>
        <taxon>Nostocales</taxon>
        <taxon>Nostocaceae</taxon>
        <taxon>Trichormus</taxon>
    </lineage>
</organism>
<dbReference type="InterPro" id="IPR014710">
    <property type="entry name" value="RmlC-like_jellyroll"/>
</dbReference>
<dbReference type="Gene3D" id="2.60.120.10">
    <property type="entry name" value="Jelly Rolls"/>
    <property type="match status" value="1"/>
</dbReference>
<accession>D7DZ11</accession>
<dbReference type="Proteomes" id="UP000001511">
    <property type="component" value="Chromosome"/>
</dbReference>
<evidence type="ECO:0000313" key="1">
    <source>
        <dbReference type="EMBL" id="ADI64490.1"/>
    </source>
</evidence>
<gene>
    <name evidence="1" type="ordered locus">Aazo_2600</name>
</gene>
<dbReference type="KEGG" id="naz:Aazo_2600"/>
<protein>
    <submittedName>
        <fullName evidence="1">Large repetitive protein</fullName>
    </submittedName>
</protein>
<dbReference type="HOGENOM" id="CLU_2094318_0_0_3"/>
<dbReference type="AlphaFoldDB" id="D7DZ11"/>
<keyword evidence="2" id="KW-1185">Reference proteome</keyword>
<name>D7DZ11_NOSA0</name>
<dbReference type="EMBL" id="CP002059">
    <property type="protein sequence ID" value="ADI64490.1"/>
    <property type="molecule type" value="Genomic_DNA"/>
</dbReference>
<reference evidence="1 2" key="1">
    <citation type="journal article" date="2010" name="PLoS ONE">
        <title>Genome erosion in a nitrogen-fixing vertically transmitted endosymbiotic multicellular cyanobacterium.</title>
        <authorList>
            <person name="Ran L."/>
            <person name="Larsson J."/>
            <person name="Vigil-Stenman T."/>
            <person name="Nylander J.A."/>
            <person name="Ininbergs K."/>
            <person name="Zheng W.W."/>
            <person name="Lapidus A."/>
            <person name="Lowry S."/>
            <person name="Haselkorn R."/>
            <person name="Bergman B."/>
        </authorList>
    </citation>
    <scope>NUCLEOTIDE SEQUENCE [LARGE SCALE GENOMIC DNA]</scope>
    <source>
        <strain evidence="1 2">0708</strain>
    </source>
</reference>
<sequence>MIKQGITIQPANKNSYLSHNNVSLLHTDTGIQMNNKTSTGRKHVETEESLNSVLNFPQLPFELNNFVTGEFGTAQIISIKKSTGESTQRVVLKKGWNPPIAHFTTDVEMFMLTGAL</sequence>
<proteinExistence type="predicted"/>
<evidence type="ECO:0000313" key="2">
    <source>
        <dbReference type="Proteomes" id="UP000001511"/>
    </source>
</evidence>